<accession>A0A284R6U1</accession>
<reference evidence="3" key="1">
    <citation type="journal article" date="2017" name="Nat. Ecol. Evol.">
        <title>Genome expansion and lineage-specific genetic innovations in the forest pathogenic fungi Armillaria.</title>
        <authorList>
            <person name="Sipos G."/>
            <person name="Prasanna A.N."/>
            <person name="Walter M.C."/>
            <person name="O'Connor E."/>
            <person name="Balint B."/>
            <person name="Krizsan K."/>
            <person name="Kiss B."/>
            <person name="Hess J."/>
            <person name="Varga T."/>
            <person name="Slot J."/>
            <person name="Riley R."/>
            <person name="Boka B."/>
            <person name="Rigling D."/>
            <person name="Barry K."/>
            <person name="Lee J."/>
            <person name="Mihaltcheva S."/>
            <person name="LaButti K."/>
            <person name="Lipzen A."/>
            <person name="Waldron R."/>
            <person name="Moloney N.M."/>
            <person name="Sperisen C."/>
            <person name="Kredics L."/>
            <person name="Vagvoelgyi C."/>
            <person name="Patrignani A."/>
            <person name="Fitzpatrick D."/>
            <person name="Nagy I."/>
            <person name="Doyle S."/>
            <person name="Anderson J.B."/>
            <person name="Grigoriev I.V."/>
            <person name="Gueldener U."/>
            <person name="Muensterkoetter M."/>
            <person name="Nagy L.G."/>
        </authorList>
    </citation>
    <scope>NUCLEOTIDE SEQUENCE [LARGE SCALE GENOMIC DNA]</scope>
    <source>
        <strain evidence="3">C18/9</strain>
    </source>
</reference>
<feature type="region of interest" description="Disordered" evidence="1">
    <location>
        <begin position="331"/>
        <end position="354"/>
    </location>
</feature>
<name>A0A284R6U1_ARMOS</name>
<dbReference type="Proteomes" id="UP000219338">
    <property type="component" value="Unassembled WGS sequence"/>
</dbReference>
<organism evidence="2 3">
    <name type="scientific">Armillaria ostoyae</name>
    <name type="common">Armillaria root rot fungus</name>
    <dbReference type="NCBI Taxonomy" id="47428"/>
    <lineage>
        <taxon>Eukaryota</taxon>
        <taxon>Fungi</taxon>
        <taxon>Dikarya</taxon>
        <taxon>Basidiomycota</taxon>
        <taxon>Agaricomycotina</taxon>
        <taxon>Agaricomycetes</taxon>
        <taxon>Agaricomycetidae</taxon>
        <taxon>Agaricales</taxon>
        <taxon>Marasmiineae</taxon>
        <taxon>Physalacriaceae</taxon>
        <taxon>Armillaria</taxon>
    </lineage>
</organism>
<gene>
    <name evidence="2" type="ORF">ARMOST_07804</name>
</gene>
<feature type="compositionally biased region" description="Acidic residues" evidence="1">
    <location>
        <begin position="331"/>
        <end position="340"/>
    </location>
</feature>
<feature type="compositionally biased region" description="Polar residues" evidence="1">
    <location>
        <begin position="166"/>
        <end position="178"/>
    </location>
</feature>
<dbReference type="OrthoDB" id="3040699at2759"/>
<feature type="region of interest" description="Disordered" evidence="1">
    <location>
        <begin position="138"/>
        <end position="185"/>
    </location>
</feature>
<evidence type="ECO:0000313" key="3">
    <source>
        <dbReference type="Proteomes" id="UP000219338"/>
    </source>
</evidence>
<dbReference type="EMBL" id="FUEG01000005">
    <property type="protein sequence ID" value="SJL04438.1"/>
    <property type="molecule type" value="Genomic_DNA"/>
</dbReference>
<dbReference type="OMA" id="CLSLGCY"/>
<feature type="compositionally biased region" description="Polar residues" evidence="1">
    <location>
        <begin position="249"/>
        <end position="260"/>
    </location>
</feature>
<feature type="compositionally biased region" description="Polar residues" evidence="1">
    <location>
        <begin position="202"/>
        <end position="232"/>
    </location>
</feature>
<feature type="region of interest" description="Disordered" evidence="1">
    <location>
        <begin position="411"/>
        <end position="440"/>
    </location>
</feature>
<sequence length="685" mass="75000">MSVLPTPVKDAAVQNNQRIFNTYEASLSNTTHYIEFAGKFALWLDSDRAFYAQGKPSIVSILMTAYRTVHRTICPQQAINDVTLLNMDPYKNHPLVLAYRHLIEVLSKYVKHFLDDAVLRPQVQFLLHTVGMQLNADTRPPISVQPSPIVQRPPAPVQTEREPPRASTSRAGSSQSPAPLSLPKKKRNFDLLIKQDLDWYASQNSSAPKTQDSAPANEPSLSKSPLTINTETKLVPTSAPAGTAPVRPSESTSTSGLAVTPQDNAFQTIIQVETKPVPQDGSSAASEIITEVESKPNVLGEWTVFRDAIPPESKPLSEGGEIVDDGMEGVSEADETDQLQDDVPMASPQGMDIDDGSNEREEVANLLDTSTTSIAVNTDQGQIGSIPHEAEDSEMEGVGVHAGERSEAVLHSRGDIQEPSGTPHGRNENAYLSRHSTPADARNSLSIDAASHAGVPVEPANLRNVDEIQPQSVAVASPPPPDPIAQPVKEDLVLPSHDGFNNNMIRIWLAQGKDSPCEHKFNVDVTESAFVQFVNWNQRNKNAREVETSKCVSLCCYKTTDVATLMKRGARGLEIMNSLCISWPQAGGLKLLVTIDGQQKMVPLSPPTVVTSGLLDLTLFLQVGSNEFVVVQEWSMTEYVFMVFAHDPTRAQLEPVVERRKKEEDWKTVLNHLSRPLELLPGPWD</sequence>
<dbReference type="AlphaFoldDB" id="A0A284R6U1"/>
<protein>
    <submittedName>
        <fullName evidence="2">Uncharacterized protein</fullName>
    </submittedName>
</protein>
<evidence type="ECO:0000256" key="1">
    <source>
        <dbReference type="SAM" id="MobiDB-lite"/>
    </source>
</evidence>
<evidence type="ECO:0000313" key="2">
    <source>
        <dbReference type="EMBL" id="SJL04438.1"/>
    </source>
</evidence>
<proteinExistence type="predicted"/>
<keyword evidence="3" id="KW-1185">Reference proteome</keyword>
<feature type="region of interest" description="Disordered" evidence="1">
    <location>
        <begin position="202"/>
        <end position="260"/>
    </location>
</feature>
<dbReference type="STRING" id="47428.A0A284R6U1"/>